<evidence type="ECO:0000313" key="2">
    <source>
        <dbReference type="EMBL" id="ONG56964.1"/>
    </source>
</evidence>
<organism evidence="2 3">
    <name type="scientific">Teichococcus deserti</name>
    <dbReference type="NCBI Taxonomy" id="1817963"/>
    <lineage>
        <taxon>Bacteria</taxon>
        <taxon>Pseudomonadati</taxon>
        <taxon>Pseudomonadota</taxon>
        <taxon>Alphaproteobacteria</taxon>
        <taxon>Acetobacterales</taxon>
        <taxon>Roseomonadaceae</taxon>
        <taxon>Roseomonas</taxon>
    </lineage>
</organism>
<evidence type="ECO:0008006" key="4">
    <source>
        <dbReference type="Google" id="ProtNLM"/>
    </source>
</evidence>
<keyword evidence="1" id="KW-0732">Signal</keyword>
<name>A0A1V2H5W4_9PROT</name>
<dbReference type="RefSeq" id="WP_076956298.1">
    <property type="nucleotide sequence ID" value="NZ_MLCO01000032.1"/>
</dbReference>
<evidence type="ECO:0000313" key="3">
    <source>
        <dbReference type="Proteomes" id="UP000188879"/>
    </source>
</evidence>
<feature type="signal peptide" evidence="1">
    <location>
        <begin position="1"/>
        <end position="23"/>
    </location>
</feature>
<dbReference type="Proteomes" id="UP000188879">
    <property type="component" value="Unassembled WGS sequence"/>
</dbReference>
<protein>
    <recommendedName>
        <fullName evidence="4">Ig-like domain-containing protein</fullName>
    </recommendedName>
</protein>
<accession>A0A1V2H5W4</accession>
<reference evidence="2 3" key="1">
    <citation type="submission" date="2016-10" db="EMBL/GenBank/DDBJ databases">
        <title>Draft Genome sequence of Roseomonas sp. strain M3.</title>
        <authorList>
            <person name="Subhash Y."/>
            <person name="Lee S."/>
        </authorList>
    </citation>
    <scope>NUCLEOTIDE SEQUENCE [LARGE SCALE GENOMIC DNA]</scope>
    <source>
        <strain evidence="2 3">M3</strain>
    </source>
</reference>
<feature type="chain" id="PRO_5012098302" description="Ig-like domain-containing protein" evidence="1">
    <location>
        <begin position="24"/>
        <end position="261"/>
    </location>
</feature>
<keyword evidence="3" id="KW-1185">Reference proteome</keyword>
<sequence>MPAFWGILNRAATGVITASAALASAPAANLGGAHGDPASSWQTPAGTTTATVRIDGGVGATWRLFAVCNANLSATAIVQWTVSDNADMSSPTYYSGNVVGVSDRQTVHVAPAEVTGRYCQVRIVNASNVDGYLRAANLWAGPAIEMRRGLSYQSAWDRTATQETQTTRGGQEYPITQFQRRGWDLRFGSIPAAEFAAGLATLDAVIRVGNAGDNVLFVPFSTQTDTINRDTILGLLRPAAVGYVNGTGLYRTWSARITERL</sequence>
<comment type="caution">
    <text evidence="2">The sequence shown here is derived from an EMBL/GenBank/DDBJ whole genome shotgun (WGS) entry which is preliminary data.</text>
</comment>
<evidence type="ECO:0000256" key="1">
    <source>
        <dbReference type="SAM" id="SignalP"/>
    </source>
</evidence>
<proteinExistence type="predicted"/>
<dbReference type="AlphaFoldDB" id="A0A1V2H5W4"/>
<dbReference type="EMBL" id="MLCO01000032">
    <property type="protein sequence ID" value="ONG56964.1"/>
    <property type="molecule type" value="Genomic_DNA"/>
</dbReference>
<gene>
    <name evidence="2" type="ORF">BKE38_05055</name>
</gene>